<dbReference type="OrthoDB" id="9792500at2"/>
<dbReference type="PRINTS" id="PR01438">
    <property type="entry name" value="UNVRSLSTRESS"/>
</dbReference>
<organism evidence="4 5">
    <name type="scientific">Tardiphaga robiniae</name>
    <dbReference type="NCBI Taxonomy" id="943830"/>
    <lineage>
        <taxon>Bacteria</taxon>
        <taxon>Pseudomonadati</taxon>
        <taxon>Pseudomonadota</taxon>
        <taxon>Alphaproteobacteria</taxon>
        <taxon>Hyphomicrobiales</taxon>
        <taxon>Nitrobacteraceae</taxon>
        <taxon>Tardiphaga</taxon>
    </lineage>
</organism>
<dbReference type="GO" id="GO:0005737">
    <property type="term" value="C:cytoplasm"/>
    <property type="evidence" value="ECO:0007669"/>
    <property type="project" value="UniProtKB-SubCell"/>
</dbReference>
<name>A0A163YB30_9BRAD</name>
<sequence length="141" mass="15181">MYKSILVPIDLAETDVAKPAIAQAATLSQTFGATVRLLNVMPMTPVMLAEYVPADFDTQQLESSQAALAAVARDCGIDSTRVSSVVRQGGIYHEILEEASAIKADLIVMTSHRPAMRTYFLGSNAGHVVRYAKCSVLVVRP</sequence>
<keyword evidence="2" id="KW-0963">Cytoplasm</keyword>
<dbReference type="InterPro" id="IPR006016">
    <property type="entry name" value="UspA"/>
</dbReference>
<evidence type="ECO:0000256" key="2">
    <source>
        <dbReference type="PIRNR" id="PIRNR006276"/>
    </source>
</evidence>
<dbReference type="Gene3D" id="3.40.50.620">
    <property type="entry name" value="HUPs"/>
    <property type="match status" value="1"/>
</dbReference>
<reference evidence="4 5" key="1">
    <citation type="submission" date="2016-03" db="EMBL/GenBank/DDBJ databases">
        <title>Microsymbionts genomes from the relict species Vavilovia formosa (Stev.) Fed.</title>
        <authorList>
            <person name="Kopat V."/>
            <person name="Chirak E."/>
            <person name="Kimeklis A."/>
            <person name="Andronov E."/>
        </authorList>
    </citation>
    <scope>NUCLEOTIDE SEQUENCE [LARGE SCALE GENOMIC DNA]</scope>
    <source>
        <strain evidence="4 5">Vaf07</strain>
    </source>
</reference>
<evidence type="ECO:0000259" key="3">
    <source>
        <dbReference type="Pfam" id="PF00582"/>
    </source>
</evidence>
<evidence type="ECO:0000313" key="4">
    <source>
        <dbReference type="EMBL" id="KZD22033.1"/>
    </source>
</evidence>
<evidence type="ECO:0000256" key="1">
    <source>
        <dbReference type="ARBA" id="ARBA00008791"/>
    </source>
</evidence>
<dbReference type="Pfam" id="PF00582">
    <property type="entry name" value="Usp"/>
    <property type="match status" value="1"/>
</dbReference>
<gene>
    <name evidence="4" type="ORF">A4A58_11295</name>
</gene>
<feature type="domain" description="UspA" evidence="3">
    <location>
        <begin position="1"/>
        <end position="140"/>
    </location>
</feature>
<dbReference type="EMBL" id="LVYV01000034">
    <property type="protein sequence ID" value="KZD22033.1"/>
    <property type="molecule type" value="Genomic_DNA"/>
</dbReference>
<dbReference type="PANTHER" id="PTHR46268">
    <property type="entry name" value="STRESS RESPONSE PROTEIN NHAX"/>
    <property type="match status" value="1"/>
</dbReference>
<dbReference type="AlphaFoldDB" id="A0A163YB30"/>
<dbReference type="CDD" id="cd00293">
    <property type="entry name" value="USP-like"/>
    <property type="match status" value="1"/>
</dbReference>
<evidence type="ECO:0000313" key="5">
    <source>
        <dbReference type="Proteomes" id="UP000076574"/>
    </source>
</evidence>
<dbReference type="SUPFAM" id="SSF52402">
    <property type="entry name" value="Adenine nucleotide alpha hydrolases-like"/>
    <property type="match status" value="1"/>
</dbReference>
<dbReference type="STRING" id="943830.A4A58_11295"/>
<dbReference type="InterPro" id="IPR014729">
    <property type="entry name" value="Rossmann-like_a/b/a_fold"/>
</dbReference>
<dbReference type="InterPro" id="IPR006015">
    <property type="entry name" value="Universal_stress_UspA"/>
</dbReference>
<keyword evidence="5" id="KW-1185">Reference proteome</keyword>
<comment type="subcellular location">
    <subcellularLocation>
        <location evidence="2">Cytoplasm</location>
    </subcellularLocation>
</comment>
<comment type="similarity">
    <text evidence="1 2">Belongs to the universal stress protein A family.</text>
</comment>
<dbReference type="RefSeq" id="WP_068736255.1">
    <property type="nucleotide sequence ID" value="NZ_LVYV01000034.1"/>
</dbReference>
<dbReference type="PIRSF" id="PIRSF006276">
    <property type="entry name" value="UspA"/>
    <property type="match status" value="1"/>
</dbReference>
<proteinExistence type="inferred from homology"/>
<protein>
    <recommendedName>
        <fullName evidence="2">Universal stress protein</fullName>
    </recommendedName>
</protein>
<dbReference type="PANTHER" id="PTHR46268:SF6">
    <property type="entry name" value="UNIVERSAL STRESS PROTEIN UP12"/>
    <property type="match status" value="1"/>
</dbReference>
<comment type="caution">
    <text evidence="4">The sequence shown here is derived from an EMBL/GenBank/DDBJ whole genome shotgun (WGS) entry which is preliminary data.</text>
</comment>
<accession>A0A163YB30</accession>
<dbReference type="Proteomes" id="UP000076574">
    <property type="component" value="Unassembled WGS sequence"/>
</dbReference>